<protein>
    <submittedName>
        <fullName evidence="3">Aste57867_19754 protein</fullName>
    </submittedName>
</protein>
<evidence type="ECO:0000313" key="4">
    <source>
        <dbReference type="Proteomes" id="UP000332933"/>
    </source>
</evidence>
<accession>A0A485LEU0</accession>
<feature type="transmembrane region" description="Helical" evidence="1">
    <location>
        <begin position="387"/>
        <end position="408"/>
    </location>
</feature>
<gene>
    <name evidence="3" type="primary">Aste57867_19754</name>
    <name evidence="2" type="ORF">As57867_019689</name>
    <name evidence="3" type="ORF">ASTE57867_19754</name>
</gene>
<evidence type="ECO:0000313" key="3">
    <source>
        <dbReference type="EMBL" id="VFT96452.1"/>
    </source>
</evidence>
<feature type="transmembrane region" description="Helical" evidence="1">
    <location>
        <begin position="345"/>
        <end position="367"/>
    </location>
</feature>
<dbReference type="Proteomes" id="UP000332933">
    <property type="component" value="Unassembled WGS sequence"/>
</dbReference>
<proteinExistence type="predicted"/>
<reference evidence="2" key="2">
    <citation type="submission" date="2019-06" db="EMBL/GenBank/DDBJ databases">
        <title>Genomics analysis of Aphanomyces spp. identifies a new class of oomycete effector associated with host adaptation.</title>
        <authorList>
            <person name="Gaulin E."/>
        </authorList>
    </citation>
    <scope>NUCLEOTIDE SEQUENCE</scope>
    <source>
        <strain evidence="2">CBS 578.67</strain>
    </source>
</reference>
<organism evidence="3 4">
    <name type="scientific">Aphanomyces stellatus</name>
    <dbReference type="NCBI Taxonomy" id="120398"/>
    <lineage>
        <taxon>Eukaryota</taxon>
        <taxon>Sar</taxon>
        <taxon>Stramenopiles</taxon>
        <taxon>Oomycota</taxon>
        <taxon>Saprolegniomycetes</taxon>
        <taxon>Saprolegniales</taxon>
        <taxon>Verrucalvaceae</taxon>
        <taxon>Aphanomyces</taxon>
    </lineage>
</organism>
<keyword evidence="1" id="KW-1133">Transmembrane helix</keyword>
<feature type="transmembrane region" description="Helical" evidence="1">
    <location>
        <begin position="301"/>
        <end position="324"/>
    </location>
</feature>
<reference evidence="3 4" key="1">
    <citation type="submission" date="2019-03" db="EMBL/GenBank/DDBJ databases">
        <authorList>
            <person name="Gaulin E."/>
            <person name="Dumas B."/>
        </authorList>
    </citation>
    <scope>NUCLEOTIDE SEQUENCE [LARGE SCALE GENOMIC DNA]</scope>
    <source>
        <strain evidence="3">CBS 568.67</strain>
    </source>
</reference>
<dbReference type="EMBL" id="CAADRA010006736">
    <property type="protein sequence ID" value="VFT96452.1"/>
    <property type="molecule type" value="Genomic_DNA"/>
</dbReference>
<keyword evidence="4" id="KW-1185">Reference proteome</keyword>
<dbReference type="OrthoDB" id="82018at2759"/>
<name>A0A485LEU0_9STRA</name>
<dbReference type="EMBL" id="VJMH01006713">
    <property type="protein sequence ID" value="KAF0688642.1"/>
    <property type="molecule type" value="Genomic_DNA"/>
</dbReference>
<dbReference type="AlphaFoldDB" id="A0A485LEU0"/>
<evidence type="ECO:0000256" key="1">
    <source>
        <dbReference type="SAM" id="Phobius"/>
    </source>
</evidence>
<sequence length="426" mass="48730">MQEQSVVLSSMVKVHTAQGTTATKNNVVKLNKFSLVYSCVFVANLVTEPLKAYVSEPLPWSLNATLLDNANSSFNDFVNSTYNLFASKYNNRTLSPNTMVSHDKDANTVLLRYIVALPSNEVDGCNSYLINFPGSMLYGKGLVEFVCNFLAQSPSAQQLAMPRYMCQHFLFARYFVIGEHCVWIEPLPKPGIFSVYHALQVTEKSPWSWIKFSFRLCVSGCIFFEIWRLYYRHYGPLLSNLKALGIQQVGKSSSMYIVYVGDPTWIILSHPYISLTMIVDILYSTSYSVVSLFRVNQLQDFWQFVIGSFCGSNFVWASYAAMRYSTSLIKYFRWEKYFEPLDPSTMALTASFYAGPLLYLICHSPLILMFQFLIQVFPVMKMENMEVSVGMCVFLIIFASVPLLNSAISRCFHKRKRRISNTKKRV</sequence>
<keyword evidence="1" id="KW-0812">Transmembrane</keyword>
<keyword evidence="1" id="KW-0472">Membrane</keyword>
<evidence type="ECO:0000313" key="2">
    <source>
        <dbReference type="EMBL" id="KAF0688642.1"/>
    </source>
</evidence>